<organism evidence="2 3">
    <name type="scientific">Actinomyces lilanjuaniae</name>
    <dbReference type="NCBI Taxonomy" id="2321394"/>
    <lineage>
        <taxon>Bacteria</taxon>
        <taxon>Bacillati</taxon>
        <taxon>Actinomycetota</taxon>
        <taxon>Actinomycetes</taxon>
        <taxon>Actinomycetales</taxon>
        <taxon>Actinomycetaceae</taxon>
        <taxon>Actinomyces</taxon>
    </lineage>
</organism>
<feature type="domain" description="IrrE N-terminal-like" evidence="1">
    <location>
        <begin position="164"/>
        <end position="294"/>
    </location>
</feature>
<dbReference type="PANTHER" id="PTHR43236:SF2">
    <property type="entry name" value="BLL0069 PROTEIN"/>
    <property type="match status" value="1"/>
</dbReference>
<dbReference type="EMBL" id="CP032514">
    <property type="protein sequence ID" value="AYD90328.1"/>
    <property type="molecule type" value="Genomic_DNA"/>
</dbReference>
<keyword evidence="3" id="KW-1185">Reference proteome</keyword>
<reference evidence="2 3" key="1">
    <citation type="submission" date="2018-09" db="EMBL/GenBank/DDBJ databases">
        <authorList>
            <person name="Li J."/>
        </authorList>
    </citation>
    <scope>NUCLEOTIDE SEQUENCE [LARGE SCALE GENOMIC DNA]</scope>
    <source>
        <strain evidence="2 3">2129</strain>
    </source>
</reference>
<dbReference type="PANTHER" id="PTHR43236">
    <property type="entry name" value="ANTITOXIN HIGA1"/>
    <property type="match status" value="1"/>
</dbReference>
<dbReference type="Proteomes" id="UP000273001">
    <property type="component" value="Chromosome"/>
</dbReference>
<proteinExistence type="predicted"/>
<dbReference type="InterPro" id="IPR010359">
    <property type="entry name" value="IrrE_HExxH"/>
</dbReference>
<accession>A0ABM6Z4T5</accession>
<name>A0ABM6Z4T5_9ACTO</name>
<evidence type="ECO:0000313" key="2">
    <source>
        <dbReference type="EMBL" id="AYD90328.1"/>
    </source>
</evidence>
<gene>
    <name evidence="2" type="ORF">D5R93_10515</name>
</gene>
<evidence type="ECO:0000313" key="3">
    <source>
        <dbReference type="Proteomes" id="UP000273001"/>
    </source>
</evidence>
<dbReference type="InterPro" id="IPR052345">
    <property type="entry name" value="Rad_response_metalloprotease"/>
</dbReference>
<sequence>MAVVRVDIAPDVLRWAVRRARWDEDTVRHRAPKLDEWIDGSVRPTLKQMEKLAADTHTPFGMLFLPEPPVEDVPVPDMRTPRDAGVREPSADLLETIYLCQRRQDWYRDEALEDGAAPLGLVGSATLTTPVDDAADRIRTALRLDERSVTSWSDAMTDLIERAETIGVLVMVNGVVGSDTHRRLDPEEFRGFALADDVAPLVFVNGADTKAAQVFTLVHELAHLWLGHSALSDADAGGTQGEKREERWCNQVAAQVLIPLDSLREGWAGDCGQDELNRLASHYKVSTLVVLARLRDAGFLTWDEYMARYDAERQRVMGLMQAGRDRGGGGNYYHTQLRRLGRAFTRAVVSSTLEGRTTYRDAYRLLGTVKHSTFEGLAEKVGIT</sequence>
<dbReference type="Gene3D" id="1.10.10.2910">
    <property type="match status" value="1"/>
</dbReference>
<evidence type="ECO:0000259" key="1">
    <source>
        <dbReference type="Pfam" id="PF06114"/>
    </source>
</evidence>
<dbReference type="RefSeq" id="WP_119836837.1">
    <property type="nucleotide sequence ID" value="NZ_CP032514.1"/>
</dbReference>
<protein>
    <submittedName>
        <fullName evidence="2">ImmA/IrrE family metallo-endopeptidase</fullName>
    </submittedName>
</protein>
<dbReference type="Pfam" id="PF06114">
    <property type="entry name" value="Peptidase_M78"/>
    <property type="match status" value="1"/>
</dbReference>